<keyword evidence="7 9" id="KW-1133">Transmembrane helix</keyword>
<evidence type="ECO:0000256" key="8">
    <source>
        <dbReference type="ARBA" id="ARBA00023136"/>
    </source>
</evidence>
<dbReference type="AlphaFoldDB" id="A0A930B7I5"/>
<feature type="transmembrane region" description="Helical" evidence="9">
    <location>
        <begin position="874"/>
        <end position="892"/>
    </location>
</feature>
<evidence type="ECO:0000313" key="11">
    <source>
        <dbReference type="Proteomes" id="UP000757890"/>
    </source>
</evidence>
<dbReference type="PANTHER" id="PTHR32063">
    <property type="match status" value="1"/>
</dbReference>
<dbReference type="SUPFAM" id="SSF82714">
    <property type="entry name" value="Multidrug efflux transporter AcrB TolC docking domain, DN and DC subdomains"/>
    <property type="match status" value="2"/>
</dbReference>
<evidence type="ECO:0000256" key="5">
    <source>
        <dbReference type="ARBA" id="ARBA00022519"/>
    </source>
</evidence>
<comment type="subcellular location">
    <subcellularLocation>
        <location evidence="1">Cell inner membrane</location>
        <topology evidence="1">Multi-pass membrane protein</topology>
    </subcellularLocation>
</comment>
<dbReference type="Pfam" id="PF00873">
    <property type="entry name" value="ACR_tran"/>
    <property type="match status" value="1"/>
</dbReference>
<name>A0A930B7I5_9FIRM</name>
<feature type="transmembrane region" description="Helical" evidence="9">
    <location>
        <begin position="396"/>
        <end position="416"/>
    </location>
</feature>
<accession>A0A930B7I5</accession>
<dbReference type="FunFam" id="1.20.1640.10:FF:000001">
    <property type="entry name" value="Efflux pump membrane transporter"/>
    <property type="match status" value="1"/>
</dbReference>
<feature type="transmembrane region" description="Helical" evidence="9">
    <location>
        <begin position="1002"/>
        <end position="1028"/>
    </location>
</feature>
<dbReference type="PANTHER" id="PTHR32063:SF76">
    <property type="entry name" value="EFFLUX PUMP MEMBRANE TRANSPORTER"/>
    <property type="match status" value="1"/>
</dbReference>
<feature type="transmembrane region" description="Helical" evidence="9">
    <location>
        <begin position="472"/>
        <end position="497"/>
    </location>
</feature>
<evidence type="ECO:0000256" key="1">
    <source>
        <dbReference type="ARBA" id="ARBA00004429"/>
    </source>
</evidence>
<feature type="transmembrane region" description="Helical" evidence="9">
    <location>
        <begin position="969"/>
        <end position="990"/>
    </location>
</feature>
<dbReference type="InterPro" id="IPR004764">
    <property type="entry name" value="MdtF-like"/>
</dbReference>
<evidence type="ECO:0000256" key="2">
    <source>
        <dbReference type="ARBA" id="ARBA00010942"/>
    </source>
</evidence>
<keyword evidence="5" id="KW-0997">Cell inner membrane</keyword>
<feature type="transmembrane region" description="Helical" evidence="9">
    <location>
        <begin position="12"/>
        <end position="32"/>
    </location>
</feature>
<feature type="transmembrane region" description="Helical" evidence="9">
    <location>
        <begin position="537"/>
        <end position="559"/>
    </location>
</feature>
<dbReference type="NCBIfam" id="NF000282">
    <property type="entry name" value="RND_permease_1"/>
    <property type="match status" value="1"/>
</dbReference>
<organism evidence="10 11">
    <name type="scientific">Dialister invisus</name>
    <dbReference type="NCBI Taxonomy" id="218538"/>
    <lineage>
        <taxon>Bacteria</taxon>
        <taxon>Bacillati</taxon>
        <taxon>Bacillota</taxon>
        <taxon>Negativicutes</taxon>
        <taxon>Veillonellales</taxon>
        <taxon>Veillonellaceae</taxon>
        <taxon>Dialister</taxon>
    </lineage>
</organism>
<dbReference type="InterPro" id="IPR001036">
    <property type="entry name" value="Acrflvin-R"/>
</dbReference>
<dbReference type="GO" id="GO:0009636">
    <property type="term" value="P:response to toxic substance"/>
    <property type="evidence" value="ECO:0007669"/>
    <property type="project" value="UniProtKB-ARBA"/>
</dbReference>
<dbReference type="NCBIfam" id="TIGR00915">
    <property type="entry name" value="2A0602"/>
    <property type="match status" value="1"/>
</dbReference>
<feature type="transmembrane region" description="Helical" evidence="9">
    <location>
        <begin position="366"/>
        <end position="390"/>
    </location>
</feature>
<dbReference type="PRINTS" id="PR00702">
    <property type="entry name" value="ACRIFLAVINRP"/>
</dbReference>
<dbReference type="Gene3D" id="3.30.70.1320">
    <property type="entry name" value="Multidrug efflux transporter AcrB pore domain like"/>
    <property type="match status" value="1"/>
</dbReference>
<evidence type="ECO:0000256" key="9">
    <source>
        <dbReference type="SAM" id="Phobius"/>
    </source>
</evidence>
<feature type="transmembrane region" description="Helical" evidence="9">
    <location>
        <begin position="340"/>
        <end position="359"/>
    </location>
</feature>
<dbReference type="EMBL" id="JABZMK010000005">
    <property type="protein sequence ID" value="MBF1128900.1"/>
    <property type="molecule type" value="Genomic_DNA"/>
</dbReference>
<keyword evidence="4" id="KW-1003">Cell membrane</keyword>
<reference evidence="10" key="1">
    <citation type="submission" date="2020-04" db="EMBL/GenBank/DDBJ databases">
        <title>Deep metagenomics examines the oral microbiome during advanced dental caries in children, revealing novel taxa and co-occurrences with host molecules.</title>
        <authorList>
            <person name="Baker J.L."/>
            <person name="Morton J.T."/>
            <person name="Dinis M."/>
            <person name="Alvarez R."/>
            <person name="Tran N.C."/>
            <person name="Knight R."/>
            <person name="Edlund A."/>
        </authorList>
    </citation>
    <scope>NUCLEOTIDE SEQUENCE</scope>
    <source>
        <strain evidence="10">JCVI_32_bin.14</strain>
    </source>
</reference>
<sequence length="1046" mass="113077">MAKFFINRPIFAIVLALVISIAGMLCIFTLPVDRYPKITPPQVSVSAAYPGADSEVVAQTVAEVIEKNVVGVEDLDSISSTSNSNGSYSLTVQFVSGTDSDMATIRVQNGVTSSEAALPDTVRSIGVTTRKSSSGMALVVSLLSPNGTYDETFLKNYFSMNYVDELKSIPGVGSVQEFGSDFGMRIWLDPAKMAQNKVTASEVISAVSTQNRQVAAGNVGTAPVDKNQAFQYIVTVQGRLATAEEFGNIVIRTNSDGSMLRMKDVARIELDAKNYDFIARSGDHESAAVAFSLTDDANAIDTINKIKAKLAEDSKSFPADMTYRISMDNTDFIYASVKEVLQTFFEALLIVAMIVYIFLQNWRSTLIPMIAVPVSLFGTFGAFEVLGFTINTLTLFAMVLAIGLVVDDAIVVIEAVEYEMRYNNLPPKDATVAAMKKVQSPVIGVAIVLAAVFVPVAFLGGIMGILYKQFALTIAVSVLISAFVALSLTPALCAGMLRHHKEGAERGRLQKFWDKFNDWFDRMIEIYGHSLEKMGRVIIAPIGVLIGLTVASVVMFVALPTAFLPEEDNGYFIGAISLPEGSVNIRTNAAIKEFLAYMGKDDAVEQTFGVTGFDILSGGQKPNAGLSFIKLKPWDERKGAASQVGALIGKAAAYNATHPDVNIMALNPPSIPGLGSSGGFSMYIQNKNGDSNENMQRVIGQFLGAANRRPEIKMAYTTFRMDTPSYNFDIDREKALKNGVALGDIFTALQVYYGSVQINDFTAYGRNFKVVAQADVDYRMDPSANKFLTVKDSSGNMIPISTFITPKKSNAISVITRYNNFPAVKISGNQADGYSSGQALDALEEVAAEVLPTGYSYAFVESSAQEKEAGGKTIYALALGMLFVFLSLAALYESWKVPFVVLFGMPTGFFGACLGAWMFNVYNDIYFQIGLLTIIGLAAKNAILIVEYAKVRTDAGMAPLKAAVEASKIRLRPILMTSLAFILGNVPLALSTGAGANSRSEMGIAVVFGVLSATAFQIFIVPMLFIVIEKFHFGGFRKKKLVTEED</sequence>
<evidence type="ECO:0000256" key="6">
    <source>
        <dbReference type="ARBA" id="ARBA00022692"/>
    </source>
</evidence>
<feature type="transmembrane region" description="Helical" evidence="9">
    <location>
        <begin position="899"/>
        <end position="919"/>
    </location>
</feature>
<dbReference type="GO" id="GO:0042910">
    <property type="term" value="F:xenobiotic transmembrane transporter activity"/>
    <property type="evidence" value="ECO:0007669"/>
    <property type="project" value="TreeGrafter"/>
</dbReference>
<dbReference type="Gene3D" id="3.30.70.1430">
    <property type="entry name" value="Multidrug efflux transporter AcrB pore domain"/>
    <property type="match status" value="2"/>
</dbReference>
<evidence type="ECO:0000256" key="3">
    <source>
        <dbReference type="ARBA" id="ARBA00022448"/>
    </source>
</evidence>
<evidence type="ECO:0000256" key="7">
    <source>
        <dbReference type="ARBA" id="ARBA00022989"/>
    </source>
</evidence>
<keyword evidence="6 9" id="KW-0812">Transmembrane</keyword>
<comment type="caution">
    <text evidence="10">The sequence shown here is derived from an EMBL/GenBank/DDBJ whole genome shotgun (WGS) entry which is preliminary data.</text>
</comment>
<keyword evidence="3" id="KW-0813">Transport</keyword>
<dbReference type="Proteomes" id="UP000757890">
    <property type="component" value="Unassembled WGS sequence"/>
</dbReference>
<keyword evidence="8 9" id="KW-0472">Membrane</keyword>
<feature type="transmembrane region" description="Helical" evidence="9">
    <location>
        <begin position="442"/>
        <end position="466"/>
    </location>
</feature>
<feature type="transmembrane region" description="Helical" evidence="9">
    <location>
        <begin position="925"/>
        <end position="948"/>
    </location>
</feature>
<protein>
    <submittedName>
        <fullName evidence="10">Multidrug efflux RND transporter permease subunit</fullName>
    </submittedName>
</protein>
<dbReference type="GO" id="GO:0005886">
    <property type="term" value="C:plasma membrane"/>
    <property type="evidence" value="ECO:0007669"/>
    <property type="project" value="UniProtKB-SubCell"/>
</dbReference>
<dbReference type="SUPFAM" id="SSF82866">
    <property type="entry name" value="Multidrug efflux transporter AcrB transmembrane domain"/>
    <property type="match status" value="2"/>
</dbReference>
<dbReference type="Gene3D" id="3.30.70.1440">
    <property type="entry name" value="Multidrug efflux transporter AcrB pore domain"/>
    <property type="match status" value="1"/>
</dbReference>
<dbReference type="InterPro" id="IPR027463">
    <property type="entry name" value="AcrB_DN_DC_subdom"/>
</dbReference>
<proteinExistence type="inferred from homology"/>
<dbReference type="SUPFAM" id="SSF82693">
    <property type="entry name" value="Multidrug efflux transporter AcrB pore domain, PN1, PN2, PC1 and PC2 subdomains"/>
    <property type="match status" value="4"/>
</dbReference>
<evidence type="ECO:0000256" key="4">
    <source>
        <dbReference type="ARBA" id="ARBA00022475"/>
    </source>
</evidence>
<evidence type="ECO:0000313" key="10">
    <source>
        <dbReference type="EMBL" id="MBF1128900.1"/>
    </source>
</evidence>
<dbReference type="Gene3D" id="1.20.1640.10">
    <property type="entry name" value="Multidrug efflux transporter AcrB transmembrane domain"/>
    <property type="match status" value="2"/>
</dbReference>
<gene>
    <name evidence="10" type="ORF">HXL70_02515</name>
</gene>
<comment type="similarity">
    <text evidence="2">Belongs to the resistance-nodulation-cell division (RND) (TC 2.A.6) family.</text>
</comment>
<dbReference type="Gene3D" id="3.30.2090.10">
    <property type="entry name" value="Multidrug efflux transporter AcrB TolC docking domain, DN and DC subdomains"/>
    <property type="match status" value="2"/>
</dbReference>
<dbReference type="GO" id="GO:0015562">
    <property type="term" value="F:efflux transmembrane transporter activity"/>
    <property type="evidence" value="ECO:0007669"/>
    <property type="project" value="InterPro"/>
</dbReference>